<reference evidence="2 3" key="1">
    <citation type="submission" date="2014-04" db="EMBL/GenBank/DDBJ databases">
        <authorList>
            <consortium name="DOE Joint Genome Institute"/>
            <person name="Kuo A."/>
            <person name="Tarkka M."/>
            <person name="Buscot F."/>
            <person name="Kohler A."/>
            <person name="Nagy L.G."/>
            <person name="Floudas D."/>
            <person name="Copeland A."/>
            <person name="Barry K.W."/>
            <person name="Cichocki N."/>
            <person name="Veneault-Fourrey C."/>
            <person name="LaButti K."/>
            <person name="Lindquist E.A."/>
            <person name="Lipzen A."/>
            <person name="Lundell T."/>
            <person name="Morin E."/>
            <person name="Murat C."/>
            <person name="Sun H."/>
            <person name="Tunlid A."/>
            <person name="Henrissat B."/>
            <person name="Grigoriev I.V."/>
            <person name="Hibbett D.S."/>
            <person name="Martin F."/>
            <person name="Nordberg H.P."/>
            <person name="Cantor M.N."/>
            <person name="Hua S.X."/>
        </authorList>
    </citation>
    <scope>NUCLEOTIDE SEQUENCE [LARGE SCALE GENOMIC DNA]</scope>
    <source>
        <strain evidence="2 3">F 1598</strain>
    </source>
</reference>
<dbReference type="InterPro" id="IPR011545">
    <property type="entry name" value="DEAD/DEAH_box_helicase_dom"/>
</dbReference>
<feature type="domain" description="DEAD/DEAH-box helicase" evidence="1">
    <location>
        <begin position="59"/>
        <end position="123"/>
    </location>
</feature>
<dbReference type="OrthoDB" id="2499463at2759"/>
<name>A0A0C3BIC6_PILCF</name>
<accession>A0A0C3BIC6</accession>
<dbReference type="InterPro" id="IPR027417">
    <property type="entry name" value="P-loop_NTPase"/>
</dbReference>
<dbReference type="Gene3D" id="3.40.50.300">
    <property type="entry name" value="P-loop containing nucleotide triphosphate hydrolases"/>
    <property type="match status" value="1"/>
</dbReference>
<dbReference type="GO" id="GO:0003676">
    <property type="term" value="F:nucleic acid binding"/>
    <property type="evidence" value="ECO:0007669"/>
    <property type="project" value="InterPro"/>
</dbReference>
<dbReference type="EMBL" id="KN832983">
    <property type="protein sequence ID" value="KIM86068.1"/>
    <property type="molecule type" value="Genomic_DNA"/>
</dbReference>
<dbReference type="InParanoid" id="A0A0C3BIC6"/>
<evidence type="ECO:0000313" key="2">
    <source>
        <dbReference type="EMBL" id="KIM86068.1"/>
    </source>
</evidence>
<dbReference type="Proteomes" id="UP000054166">
    <property type="component" value="Unassembled WGS sequence"/>
</dbReference>
<dbReference type="GO" id="GO:0005524">
    <property type="term" value="F:ATP binding"/>
    <property type="evidence" value="ECO:0007669"/>
    <property type="project" value="InterPro"/>
</dbReference>
<keyword evidence="3" id="KW-1185">Reference proteome</keyword>
<dbReference type="STRING" id="765440.A0A0C3BIC6"/>
<dbReference type="SUPFAM" id="SSF52540">
    <property type="entry name" value="P-loop containing nucleoside triphosphate hydrolases"/>
    <property type="match status" value="1"/>
</dbReference>
<dbReference type="AlphaFoldDB" id="A0A0C3BIC6"/>
<dbReference type="Pfam" id="PF00270">
    <property type="entry name" value="DEAD"/>
    <property type="match status" value="1"/>
</dbReference>
<proteinExistence type="predicted"/>
<gene>
    <name evidence="2" type="ORF">PILCRDRAFT_5136</name>
</gene>
<dbReference type="HOGENOM" id="CLU_739897_0_0_1"/>
<evidence type="ECO:0000313" key="3">
    <source>
        <dbReference type="Proteomes" id="UP000054166"/>
    </source>
</evidence>
<protein>
    <recommendedName>
        <fullName evidence="1">DEAD/DEAH-box helicase domain-containing protein</fullName>
    </recommendedName>
</protein>
<evidence type="ECO:0000259" key="1">
    <source>
        <dbReference type="Pfam" id="PF00270"/>
    </source>
</evidence>
<organism evidence="2 3">
    <name type="scientific">Piloderma croceum (strain F 1598)</name>
    <dbReference type="NCBI Taxonomy" id="765440"/>
    <lineage>
        <taxon>Eukaryota</taxon>
        <taxon>Fungi</taxon>
        <taxon>Dikarya</taxon>
        <taxon>Basidiomycota</taxon>
        <taxon>Agaricomycotina</taxon>
        <taxon>Agaricomycetes</taxon>
        <taxon>Agaricomycetidae</taxon>
        <taxon>Atheliales</taxon>
        <taxon>Atheliaceae</taxon>
        <taxon>Piloderma</taxon>
    </lineage>
</organism>
<reference evidence="3" key="2">
    <citation type="submission" date="2015-01" db="EMBL/GenBank/DDBJ databases">
        <title>Evolutionary Origins and Diversification of the Mycorrhizal Mutualists.</title>
        <authorList>
            <consortium name="DOE Joint Genome Institute"/>
            <consortium name="Mycorrhizal Genomics Consortium"/>
            <person name="Kohler A."/>
            <person name="Kuo A."/>
            <person name="Nagy L.G."/>
            <person name="Floudas D."/>
            <person name="Copeland A."/>
            <person name="Barry K.W."/>
            <person name="Cichocki N."/>
            <person name="Veneault-Fourrey C."/>
            <person name="LaButti K."/>
            <person name="Lindquist E.A."/>
            <person name="Lipzen A."/>
            <person name="Lundell T."/>
            <person name="Morin E."/>
            <person name="Murat C."/>
            <person name="Riley R."/>
            <person name="Ohm R."/>
            <person name="Sun H."/>
            <person name="Tunlid A."/>
            <person name="Henrissat B."/>
            <person name="Grigoriev I.V."/>
            <person name="Hibbett D.S."/>
            <person name="Martin F."/>
        </authorList>
    </citation>
    <scope>NUCLEOTIDE SEQUENCE [LARGE SCALE GENOMIC DNA]</scope>
    <source>
        <strain evidence="3">F 1598</strain>
    </source>
</reference>
<sequence>MAHDSRWQAQDHQYARAYRNLQKAREEAARKNGYDSTRTRSDLKSIFRDRFGKDSYEWQLDVTVAILLGLDSVVITGTGAGKTMPFMMPLLLDDKKKVIIISPLKILQADQVEQFEKLCIQTTAVNGDTWNSELLQHALKRMGTRLPSLSAMDNAMAENYHVASNVSNNNCVDLCVVGGISLEDPVHPFVHPVGLKGKVGSLIEVDGLFDEGAMVNSICKDKFSSMKGALGKLTVSEKALRMADGTIVPSHRQWSGGVTLGGLTAKAAFEIFPSGGGWSLLFGKPLLQAFQAIHNYDDDTLRIPHNGDWTILMNKYGTGVEASTLKGDVESPLRQVLMSILMSLEQVNKQNLLEKFTEVTEHMHHNPLKPKQQG</sequence>